<evidence type="ECO:0000313" key="1">
    <source>
        <dbReference type="EMBL" id="MEQ2227027.1"/>
    </source>
</evidence>
<evidence type="ECO:0000313" key="2">
    <source>
        <dbReference type="Proteomes" id="UP001482620"/>
    </source>
</evidence>
<name>A0ABV0T2B9_9TELE</name>
<protein>
    <submittedName>
        <fullName evidence="1">Uncharacterized protein</fullName>
    </submittedName>
</protein>
<keyword evidence="2" id="KW-1185">Reference proteome</keyword>
<gene>
    <name evidence="1" type="ORF">ILYODFUR_033449</name>
</gene>
<accession>A0ABV0T2B9</accession>
<dbReference type="EMBL" id="JAHRIQ010017282">
    <property type="protein sequence ID" value="MEQ2227027.1"/>
    <property type="molecule type" value="Genomic_DNA"/>
</dbReference>
<proteinExistence type="predicted"/>
<sequence>MQKSCRRRCTALLCIRNTALLHLPPSPSDFILSPLQDIIIVIIYLLRTLDQQAFFSAPSMMQPRCRSACRSCWA</sequence>
<comment type="caution">
    <text evidence="1">The sequence shown here is derived from an EMBL/GenBank/DDBJ whole genome shotgun (WGS) entry which is preliminary data.</text>
</comment>
<organism evidence="1 2">
    <name type="scientific">Ilyodon furcidens</name>
    <name type="common">goldbreast splitfin</name>
    <dbReference type="NCBI Taxonomy" id="33524"/>
    <lineage>
        <taxon>Eukaryota</taxon>
        <taxon>Metazoa</taxon>
        <taxon>Chordata</taxon>
        <taxon>Craniata</taxon>
        <taxon>Vertebrata</taxon>
        <taxon>Euteleostomi</taxon>
        <taxon>Actinopterygii</taxon>
        <taxon>Neopterygii</taxon>
        <taxon>Teleostei</taxon>
        <taxon>Neoteleostei</taxon>
        <taxon>Acanthomorphata</taxon>
        <taxon>Ovalentaria</taxon>
        <taxon>Atherinomorphae</taxon>
        <taxon>Cyprinodontiformes</taxon>
        <taxon>Goodeidae</taxon>
        <taxon>Ilyodon</taxon>
    </lineage>
</organism>
<reference evidence="1 2" key="1">
    <citation type="submission" date="2021-06" db="EMBL/GenBank/DDBJ databases">
        <authorList>
            <person name="Palmer J.M."/>
        </authorList>
    </citation>
    <scope>NUCLEOTIDE SEQUENCE [LARGE SCALE GENOMIC DNA]</scope>
    <source>
        <strain evidence="2">if_2019</strain>
        <tissue evidence="1">Muscle</tissue>
    </source>
</reference>
<dbReference type="Proteomes" id="UP001482620">
    <property type="component" value="Unassembled WGS sequence"/>
</dbReference>